<keyword evidence="2" id="KW-1185">Reference proteome</keyword>
<comment type="caution">
    <text evidence="1">The sequence shown here is derived from an EMBL/GenBank/DDBJ whole genome shotgun (WGS) entry which is preliminary data.</text>
</comment>
<dbReference type="Proteomes" id="UP001207468">
    <property type="component" value="Unassembled WGS sequence"/>
</dbReference>
<reference evidence="1" key="1">
    <citation type="submission" date="2021-03" db="EMBL/GenBank/DDBJ databases">
        <title>Evolutionary priming and transition to the ectomycorrhizal habit in an iconic lineage of mushroom-forming fungi: is preadaptation a requirement?</title>
        <authorList>
            <consortium name="DOE Joint Genome Institute"/>
            <person name="Looney B.P."/>
            <person name="Miyauchi S."/>
            <person name="Morin E."/>
            <person name="Drula E."/>
            <person name="Courty P.E."/>
            <person name="Chicoki N."/>
            <person name="Fauchery L."/>
            <person name="Kohler A."/>
            <person name="Kuo A."/>
            <person name="LaButti K."/>
            <person name="Pangilinan J."/>
            <person name="Lipzen A."/>
            <person name="Riley R."/>
            <person name="Andreopoulos W."/>
            <person name="He G."/>
            <person name="Johnson J."/>
            <person name="Barry K.W."/>
            <person name="Grigoriev I.V."/>
            <person name="Nagy L."/>
            <person name="Hibbett D."/>
            <person name="Henrissat B."/>
            <person name="Matheny P.B."/>
            <person name="Labbe J."/>
            <person name="Martin A.F."/>
        </authorList>
    </citation>
    <scope>NUCLEOTIDE SEQUENCE</scope>
    <source>
        <strain evidence="1">BPL698</strain>
    </source>
</reference>
<name>A0ACC0UEK3_9AGAM</name>
<evidence type="ECO:0000313" key="2">
    <source>
        <dbReference type="Proteomes" id="UP001207468"/>
    </source>
</evidence>
<protein>
    <submittedName>
        <fullName evidence="1">Uncharacterized protein</fullName>
    </submittedName>
</protein>
<sequence length="473" mass="50481">MPPLDHPALLYSREKTTTYPPRARAKGTKDDDGVAPDQFTFGRALRPHRSLPRVQQLFGTRPNKGGDEGNEQGDNAFAADDSAGDKGGVPVPTIGLGCITRPINDLTLSLSPPTQTFPSSLSSSSNLISPSASVGPVDAYDPIASNLYDLNISLSGNAVRMQQNAPRVRDKKPLRSSLKASARPTPIASTSSSNPSALMPSISLVAGGATASDGVSPQTPVSSPGRSETARGKRKAEDVDITPPDSKKATFAVPASPRDQTSALAPSSYHDNKRARLSGPSPSPAPPNSNAQNIGTYSSLASSRAPSRTRAPSSTRSATAGGGGLPDNTSERERRGSLSQRSIPISALVTPQVPSVGRTSSAYHMRDPRRPPRRMETSWALRFRTADDAGSPVQSWLFYLALVLFPLWWIGAVWRVPKTRVVGGTDTEKAVPLDDPQIEFDARSWRFRCRVMAVISLFTYVPFIVCIAVFGGR</sequence>
<evidence type="ECO:0000313" key="1">
    <source>
        <dbReference type="EMBL" id="KAI9510008.1"/>
    </source>
</evidence>
<proteinExistence type="predicted"/>
<accession>A0ACC0UEK3</accession>
<dbReference type="EMBL" id="JAGFNK010000051">
    <property type="protein sequence ID" value="KAI9510008.1"/>
    <property type="molecule type" value="Genomic_DNA"/>
</dbReference>
<gene>
    <name evidence="1" type="ORF">F5148DRAFT_667823</name>
</gene>
<organism evidence="1 2">
    <name type="scientific">Russula earlei</name>
    <dbReference type="NCBI Taxonomy" id="71964"/>
    <lineage>
        <taxon>Eukaryota</taxon>
        <taxon>Fungi</taxon>
        <taxon>Dikarya</taxon>
        <taxon>Basidiomycota</taxon>
        <taxon>Agaricomycotina</taxon>
        <taxon>Agaricomycetes</taxon>
        <taxon>Russulales</taxon>
        <taxon>Russulaceae</taxon>
        <taxon>Russula</taxon>
    </lineage>
</organism>